<keyword evidence="7" id="KW-1185">Reference proteome</keyword>
<keyword evidence="3 5" id="KW-1133">Transmembrane helix</keyword>
<evidence type="ECO:0000313" key="7">
    <source>
        <dbReference type="Proteomes" id="UP001055336"/>
    </source>
</evidence>
<dbReference type="InterPro" id="IPR052527">
    <property type="entry name" value="Metal_cation-efflux_comp"/>
</dbReference>
<feature type="transmembrane region" description="Helical" evidence="5">
    <location>
        <begin position="73"/>
        <end position="95"/>
    </location>
</feature>
<proteinExistence type="predicted"/>
<dbReference type="Proteomes" id="UP001055336">
    <property type="component" value="Chromosome"/>
</dbReference>
<evidence type="ECO:0000256" key="5">
    <source>
        <dbReference type="SAM" id="Phobius"/>
    </source>
</evidence>
<accession>A0ABY3VWD3</accession>
<dbReference type="InterPro" id="IPR007318">
    <property type="entry name" value="Phopholipid_MeTrfase"/>
</dbReference>
<gene>
    <name evidence="6" type="ORF">MKK62_06385</name>
</gene>
<feature type="transmembrane region" description="Helical" evidence="5">
    <location>
        <begin position="32"/>
        <end position="52"/>
    </location>
</feature>
<dbReference type="PANTHER" id="PTHR43847:SF1">
    <property type="entry name" value="BLL3993 PROTEIN"/>
    <property type="match status" value="1"/>
</dbReference>
<reference evidence="6" key="1">
    <citation type="submission" date="2022-08" db="EMBL/GenBank/DDBJ databases">
        <title>Whole genome sequencing of non-tuberculosis mycobacteria type-strains.</title>
        <authorList>
            <person name="Igarashi Y."/>
            <person name="Osugi A."/>
            <person name="Mitarai S."/>
        </authorList>
    </citation>
    <scope>NUCLEOTIDE SEQUENCE</scope>
    <source>
        <strain evidence="6">DSM 45127</strain>
    </source>
</reference>
<feature type="transmembrane region" description="Helical" evidence="5">
    <location>
        <begin position="7"/>
        <end position="26"/>
    </location>
</feature>
<evidence type="ECO:0000256" key="1">
    <source>
        <dbReference type="ARBA" id="ARBA00004127"/>
    </source>
</evidence>
<evidence type="ECO:0000256" key="3">
    <source>
        <dbReference type="ARBA" id="ARBA00022989"/>
    </source>
</evidence>
<evidence type="ECO:0000256" key="2">
    <source>
        <dbReference type="ARBA" id="ARBA00022692"/>
    </source>
</evidence>
<dbReference type="Pfam" id="PF04191">
    <property type="entry name" value="PEMT"/>
    <property type="match status" value="1"/>
</dbReference>
<keyword evidence="4 5" id="KW-0472">Membrane</keyword>
<comment type="subcellular location">
    <subcellularLocation>
        <location evidence="1">Endomembrane system</location>
        <topology evidence="1">Multi-pass membrane protein</topology>
    </subcellularLocation>
</comment>
<dbReference type="EMBL" id="CP092488">
    <property type="protein sequence ID" value="UMB70910.1"/>
    <property type="molecule type" value="Genomic_DNA"/>
</dbReference>
<protein>
    <submittedName>
        <fullName evidence="6">Isoprenylcysteine carboxylmethyltransferase family protein</fullName>
    </submittedName>
</protein>
<dbReference type="PANTHER" id="PTHR43847">
    <property type="entry name" value="BLL3993 PROTEIN"/>
    <property type="match status" value="1"/>
</dbReference>
<organism evidence="6 7">
    <name type="scientific">Mycobacterium paraterrae</name>
    <dbReference type="NCBI Taxonomy" id="577492"/>
    <lineage>
        <taxon>Bacteria</taxon>
        <taxon>Bacillati</taxon>
        <taxon>Actinomycetota</taxon>
        <taxon>Actinomycetes</taxon>
        <taxon>Mycobacteriales</taxon>
        <taxon>Mycobacteriaceae</taxon>
        <taxon>Mycobacterium</taxon>
    </lineage>
</organism>
<evidence type="ECO:0000256" key="4">
    <source>
        <dbReference type="ARBA" id="ARBA00023136"/>
    </source>
</evidence>
<dbReference type="RefSeq" id="WP_240262666.1">
    <property type="nucleotide sequence ID" value="NZ_CP092488.2"/>
</dbReference>
<keyword evidence="2 5" id="KW-0812">Transmembrane</keyword>
<evidence type="ECO:0000313" key="6">
    <source>
        <dbReference type="EMBL" id="UMB70910.1"/>
    </source>
</evidence>
<sequence>MSTAVKGALSATVGLFTFGLLVFVPAGTTHYWQGWAFLAVFALSTIPSVYLARTNPAALERRLQAGPSAETRPLQKILITVIFVAFPATFIVSALDWRYGWSRVPAPVSVIGDLLVAIGLALAMLVVVQNGYAAANVRVEEGQALVSTGLYGRVRHPMYTGNVLLMLGIPLALASYWGLFLIVPGLLVLVLRIRDEEELLREELDGYREYTRRVRYRLLPYVW</sequence>
<name>A0ABY3VWD3_9MYCO</name>
<dbReference type="Gene3D" id="1.20.120.1630">
    <property type="match status" value="1"/>
</dbReference>
<feature type="transmembrane region" description="Helical" evidence="5">
    <location>
        <begin position="163"/>
        <end position="191"/>
    </location>
</feature>
<feature type="transmembrane region" description="Helical" evidence="5">
    <location>
        <begin position="107"/>
        <end position="128"/>
    </location>
</feature>